<reference evidence="1 2" key="1">
    <citation type="journal article" date="2015" name="Genome Announc.">
        <title>Complete Genome Sequence of 'Candidatus Liberibacter africanus,' a Bacterium Associated with Citrus Huanglongbing.</title>
        <authorList>
            <person name="Lin H."/>
            <person name="Pietersen G."/>
            <person name="Han C."/>
            <person name="Read D.A."/>
            <person name="Lou B."/>
            <person name="Gupta G."/>
            <person name="Civerolo E.L."/>
        </authorList>
    </citation>
    <scope>NUCLEOTIDE SEQUENCE [LARGE SCALE GENOMIC DNA]</scope>
    <source>
        <strain evidence="1 2">PTSAPSY</strain>
    </source>
</reference>
<proteinExistence type="predicted"/>
<evidence type="ECO:0000313" key="2">
    <source>
        <dbReference type="Proteomes" id="UP000035503"/>
    </source>
</evidence>
<keyword evidence="2" id="KW-1185">Reference proteome</keyword>
<dbReference type="KEGG" id="lau:G293_00400"/>
<sequence length="49" mass="5736">MILSKYDLNKIADVSIKKNVMIEISKDGQCIRIYPEFDSNKNEEPDYIL</sequence>
<accession>A0A0G3I5I9</accession>
<name>A0A0G3I5I9_LIBAF</name>
<organism evidence="1 2">
    <name type="scientific">Candidatus Liberibacter africanus PTSAPSY</name>
    <dbReference type="NCBI Taxonomy" id="1277257"/>
    <lineage>
        <taxon>Bacteria</taxon>
        <taxon>Pseudomonadati</taxon>
        <taxon>Pseudomonadota</taxon>
        <taxon>Alphaproteobacteria</taxon>
        <taxon>Hyphomicrobiales</taxon>
        <taxon>Rhizobiaceae</taxon>
        <taxon>Liberibacter</taxon>
    </lineage>
</organism>
<dbReference type="Proteomes" id="UP000035503">
    <property type="component" value="Chromosome"/>
</dbReference>
<dbReference type="EMBL" id="CP004021">
    <property type="protein sequence ID" value="AKK19733.1"/>
    <property type="molecule type" value="Genomic_DNA"/>
</dbReference>
<evidence type="ECO:0000313" key="1">
    <source>
        <dbReference type="EMBL" id="AKK19733.1"/>
    </source>
</evidence>
<gene>
    <name evidence="1" type="ORF">G293_00400</name>
</gene>
<protein>
    <submittedName>
        <fullName evidence="1">Uncharacterized protein</fullName>
    </submittedName>
</protein>
<dbReference type="AlphaFoldDB" id="A0A0G3I5I9"/>
<dbReference type="PATRIC" id="fig|1277257.4.peg.91"/>